<proteinExistence type="predicted"/>
<evidence type="ECO:0000256" key="10">
    <source>
        <dbReference type="ARBA" id="ARBA00023157"/>
    </source>
</evidence>
<evidence type="ECO:0000256" key="11">
    <source>
        <dbReference type="ARBA" id="ARBA00023444"/>
    </source>
</evidence>
<evidence type="ECO:0000256" key="9">
    <source>
        <dbReference type="ARBA" id="ARBA00023136"/>
    </source>
</evidence>
<dbReference type="RefSeq" id="WP_349584393.1">
    <property type="nucleotide sequence ID" value="NZ_JBEFLD010000002.1"/>
</dbReference>
<evidence type="ECO:0000313" key="13">
    <source>
        <dbReference type="EMBL" id="MEQ6289794.1"/>
    </source>
</evidence>
<feature type="transmembrane region" description="Helical" evidence="12">
    <location>
        <begin position="75"/>
        <end position="93"/>
    </location>
</feature>
<evidence type="ECO:0000256" key="3">
    <source>
        <dbReference type="ARBA" id="ARBA00022692"/>
    </source>
</evidence>
<evidence type="ECO:0000256" key="8">
    <source>
        <dbReference type="ARBA" id="ARBA00023133"/>
    </source>
</evidence>
<keyword evidence="14" id="KW-1185">Reference proteome</keyword>
<protein>
    <submittedName>
        <fullName evidence="13">COX15/CtaA family protein</fullName>
    </submittedName>
</protein>
<keyword evidence="2" id="KW-1003">Cell membrane</keyword>
<dbReference type="PANTHER" id="PTHR35457:SF1">
    <property type="entry name" value="HEME A SYNTHASE"/>
    <property type="match status" value="1"/>
</dbReference>
<dbReference type="InterPro" id="IPR050450">
    <property type="entry name" value="COX15/CtaA_HemeA_synthase"/>
</dbReference>
<feature type="transmembrane region" description="Helical" evidence="12">
    <location>
        <begin position="265"/>
        <end position="285"/>
    </location>
</feature>
<dbReference type="InterPro" id="IPR003780">
    <property type="entry name" value="COX15/CtaA_fam"/>
</dbReference>
<dbReference type="Pfam" id="PF02628">
    <property type="entry name" value="COX15-CtaA"/>
    <property type="match status" value="1"/>
</dbReference>
<gene>
    <name evidence="13" type="ORF">ABNW52_04115</name>
</gene>
<keyword evidence="4" id="KW-0479">Metal-binding</keyword>
<keyword evidence="10" id="KW-1015">Disulfide bond</keyword>
<dbReference type="PANTHER" id="PTHR35457">
    <property type="entry name" value="HEME A SYNTHASE"/>
    <property type="match status" value="1"/>
</dbReference>
<feature type="transmembrane region" description="Helical" evidence="12">
    <location>
        <begin position="129"/>
        <end position="147"/>
    </location>
</feature>
<evidence type="ECO:0000256" key="2">
    <source>
        <dbReference type="ARBA" id="ARBA00022475"/>
    </source>
</evidence>
<keyword evidence="3 12" id="KW-0812">Transmembrane</keyword>
<comment type="subcellular location">
    <subcellularLocation>
        <location evidence="1">Membrane</location>
        <topology evidence="1">Multi-pass membrane protein</topology>
    </subcellularLocation>
</comment>
<evidence type="ECO:0000256" key="12">
    <source>
        <dbReference type="SAM" id="Phobius"/>
    </source>
</evidence>
<keyword evidence="9 12" id="KW-0472">Membrane</keyword>
<dbReference type="Proteomes" id="UP001433638">
    <property type="component" value="Unassembled WGS sequence"/>
</dbReference>
<comment type="caution">
    <text evidence="13">The sequence shown here is derived from an EMBL/GenBank/DDBJ whole genome shotgun (WGS) entry which is preliminary data.</text>
</comment>
<reference evidence="13" key="1">
    <citation type="submission" date="2024-06" db="EMBL/GenBank/DDBJ databases">
        <title>Genome sequence of Vogesella sp. MAHUQ-64.</title>
        <authorList>
            <person name="Huq M.A."/>
        </authorList>
    </citation>
    <scope>NUCLEOTIDE SEQUENCE</scope>
    <source>
        <strain evidence="13">MAHUQ-64</strain>
    </source>
</reference>
<evidence type="ECO:0000256" key="1">
    <source>
        <dbReference type="ARBA" id="ARBA00004141"/>
    </source>
</evidence>
<organism evidence="13 14">
    <name type="scientific">Vogesella oryzagri</name>
    <dbReference type="NCBI Taxonomy" id="3160864"/>
    <lineage>
        <taxon>Bacteria</taxon>
        <taxon>Pseudomonadati</taxon>
        <taxon>Pseudomonadota</taxon>
        <taxon>Betaproteobacteria</taxon>
        <taxon>Neisseriales</taxon>
        <taxon>Chromobacteriaceae</taxon>
        <taxon>Vogesella</taxon>
    </lineage>
</organism>
<keyword evidence="6" id="KW-0560">Oxidoreductase</keyword>
<evidence type="ECO:0000256" key="7">
    <source>
        <dbReference type="ARBA" id="ARBA00023004"/>
    </source>
</evidence>
<evidence type="ECO:0000256" key="5">
    <source>
        <dbReference type="ARBA" id="ARBA00022989"/>
    </source>
</evidence>
<dbReference type="EMBL" id="JBEFLD010000002">
    <property type="protein sequence ID" value="MEQ6289794.1"/>
    <property type="molecule type" value="Genomic_DNA"/>
</dbReference>
<evidence type="ECO:0000256" key="4">
    <source>
        <dbReference type="ARBA" id="ARBA00022723"/>
    </source>
</evidence>
<accession>A0ABV1M0Q8</accession>
<keyword evidence="8" id="KW-0350">Heme biosynthesis</keyword>
<feature type="transmembrane region" description="Helical" evidence="12">
    <location>
        <begin position="105"/>
        <end position="123"/>
    </location>
</feature>
<evidence type="ECO:0000313" key="14">
    <source>
        <dbReference type="Proteomes" id="UP001433638"/>
    </source>
</evidence>
<feature type="transmembrane region" description="Helical" evidence="12">
    <location>
        <begin position="291"/>
        <end position="310"/>
    </location>
</feature>
<keyword evidence="5 12" id="KW-1133">Transmembrane helix</keyword>
<keyword evidence="7" id="KW-0408">Iron</keyword>
<evidence type="ECO:0000256" key="6">
    <source>
        <dbReference type="ARBA" id="ARBA00023002"/>
    </source>
</evidence>
<name>A0ABV1M0Q8_9NEIS</name>
<comment type="pathway">
    <text evidence="11">Porphyrin-containing compound metabolism.</text>
</comment>
<sequence>MKRLLAVALLLACIVVPLGAYVRLSDAGLGCPDWPGCYGHLSPHHAADDIRQAMSVQPDGPVSPAKAWKEMTHRYLAATLGLLVLLAAALAWYRRQQRLPATGLLVLLLLQGLLGMWTVTLLLKPAVVTAHLLGGMSIVALLATWRFGGRQVVAVSPRLYWLLCALPLLVLGQVALGGWVSSNYAALACQGFPTCNGSFLPPEMQFDGAFHWQRALGESADGTPLSLLQLTAIHWLHRLGALLLSLVMLAALLACWRHQALRSRLLLLAAALLLQLLLGAANVLLQLPLPLAVGHNIGAMLLLTATLLLLSAARRQAAQLQAARQRMALPRLRHGKGRRTTWPA</sequence>
<feature type="transmembrane region" description="Helical" evidence="12">
    <location>
        <begin position="159"/>
        <end position="180"/>
    </location>
</feature>
<feature type="transmembrane region" description="Helical" evidence="12">
    <location>
        <begin position="235"/>
        <end position="256"/>
    </location>
</feature>